<reference evidence="2 3" key="1">
    <citation type="journal article" date="2018" name="Sci. Rep.">
        <title>Comparative analysis of the Pocillopora damicornis genome highlights role of immune system in coral evolution.</title>
        <authorList>
            <person name="Cunning R."/>
            <person name="Bay R.A."/>
            <person name="Gillette P."/>
            <person name="Baker A.C."/>
            <person name="Traylor-Knowles N."/>
        </authorList>
    </citation>
    <scope>NUCLEOTIDE SEQUENCE [LARGE SCALE GENOMIC DNA]</scope>
    <source>
        <strain evidence="2">RSMAS</strain>
        <tissue evidence="2">Whole animal</tissue>
    </source>
</reference>
<accession>A0A3M6TPI7</accession>
<organism evidence="2 3">
    <name type="scientific">Pocillopora damicornis</name>
    <name type="common">Cauliflower coral</name>
    <name type="synonym">Millepora damicornis</name>
    <dbReference type="NCBI Taxonomy" id="46731"/>
    <lineage>
        <taxon>Eukaryota</taxon>
        <taxon>Metazoa</taxon>
        <taxon>Cnidaria</taxon>
        <taxon>Anthozoa</taxon>
        <taxon>Hexacorallia</taxon>
        <taxon>Scleractinia</taxon>
        <taxon>Astrocoeniina</taxon>
        <taxon>Pocilloporidae</taxon>
        <taxon>Pocillopora</taxon>
    </lineage>
</organism>
<proteinExistence type="predicted"/>
<dbReference type="Pfam" id="PF07534">
    <property type="entry name" value="TLD"/>
    <property type="match status" value="1"/>
</dbReference>
<comment type="caution">
    <text evidence="2">The sequence shown here is derived from an EMBL/GenBank/DDBJ whole genome shotgun (WGS) entry which is preliminary data.</text>
</comment>
<dbReference type="AlphaFoldDB" id="A0A3M6TPI7"/>
<sequence>MIAGRVDPLTTIVPINNDNNHKITISAIAIGLKVPSNIIGSNDMILSLLKFLDPVPGSHLHWTLCYRASSHGWATSTFHNRCDGKPHTVTIIRKSYFVFGGYTDIAWGENTNINQSFNSKFGNISERIFA</sequence>
<dbReference type="EMBL" id="RCHS01003241">
    <property type="protein sequence ID" value="RMX43168.1"/>
    <property type="molecule type" value="Genomic_DNA"/>
</dbReference>
<dbReference type="PROSITE" id="PS51886">
    <property type="entry name" value="TLDC"/>
    <property type="match status" value="1"/>
</dbReference>
<evidence type="ECO:0000313" key="2">
    <source>
        <dbReference type="EMBL" id="RMX43168.1"/>
    </source>
</evidence>
<name>A0A3M6TPI7_POCDA</name>
<dbReference type="InterPro" id="IPR006571">
    <property type="entry name" value="TLDc_dom"/>
</dbReference>
<evidence type="ECO:0000259" key="1">
    <source>
        <dbReference type="PROSITE" id="PS51886"/>
    </source>
</evidence>
<dbReference type="Proteomes" id="UP000275408">
    <property type="component" value="Unassembled WGS sequence"/>
</dbReference>
<dbReference type="OrthoDB" id="5985707at2759"/>
<evidence type="ECO:0000313" key="3">
    <source>
        <dbReference type="Proteomes" id="UP000275408"/>
    </source>
</evidence>
<feature type="domain" description="TLDc" evidence="1">
    <location>
        <begin position="37"/>
        <end position="130"/>
    </location>
</feature>
<gene>
    <name evidence="2" type="ORF">pdam_00009699</name>
</gene>
<protein>
    <recommendedName>
        <fullName evidence="1">TLDc domain-containing protein</fullName>
    </recommendedName>
</protein>
<keyword evidence="3" id="KW-1185">Reference proteome</keyword>